<name>A0ABQ1NSI1_9BACI</name>
<comment type="caution">
    <text evidence="1">The sequence shown here is derived from an EMBL/GenBank/DDBJ whole genome shotgun (WGS) entry which is preliminary data.</text>
</comment>
<keyword evidence="2" id="KW-1185">Reference proteome</keyword>
<evidence type="ECO:0000313" key="2">
    <source>
        <dbReference type="Proteomes" id="UP000619534"/>
    </source>
</evidence>
<proteinExistence type="predicted"/>
<accession>A0ABQ1NSI1</accession>
<dbReference type="EMBL" id="BMCJ01000002">
    <property type="protein sequence ID" value="GGC83896.1"/>
    <property type="molecule type" value="Genomic_DNA"/>
</dbReference>
<gene>
    <name evidence="1" type="ORF">GCM10007216_13160</name>
</gene>
<evidence type="ECO:0000313" key="1">
    <source>
        <dbReference type="EMBL" id="GGC83896.1"/>
    </source>
</evidence>
<sequence>MFGLEILRRFITCEDKRRSVSVAGDNKVNEEKRADIKLLAFPITRLKVTLREIVCIVKM</sequence>
<dbReference type="Proteomes" id="UP000619534">
    <property type="component" value="Unassembled WGS sequence"/>
</dbReference>
<protein>
    <submittedName>
        <fullName evidence="1">Uncharacterized protein</fullName>
    </submittedName>
</protein>
<organism evidence="1 2">
    <name type="scientific">Thalassobacillus devorans</name>
    <dbReference type="NCBI Taxonomy" id="279813"/>
    <lineage>
        <taxon>Bacteria</taxon>
        <taxon>Bacillati</taxon>
        <taxon>Bacillota</taxon>
        <taxon>Bacilli</taxon>
        <taxon>Bacillales</taxon>
        <taxon>Bacillaceae</taxon>
        <taxon>Thalassobacillus</taxon>
    </lineage>
</organism>
<reference evidence="2" key="1">
    <citation type="journal article" date="2019" name="Int. J. Syst. Evol. Microbiol.">
        <title>The Global Catalogue of Microorganisms (GCM) 10K type strain sequencing project: providing services to taxonomists for standard genome sequencing and annotation.</title>
        <authorList>
            <consortium name="The Broad Institute Genomics Platform"/>
            <consortium name="The Broad Institute Genome Sequencing Center for Infectious Disease"/>
            <person name="Wu L."/>
            <person name="Ma J."/>
        </authorList>
    </citation>
    <scope>NUCLEOTIDE SEQUENCE [LARGE SCALE GENOMIC DNA]</scope>
    <source>
        <strain evidence="2">CCM 7282</strain>
    </source>
</reference>